<evidence type="ECO:0000313" key="2">
    <source>
        <dbReference type="Proteomes" id="UP001432062"/>
    </source>
</evidence>
<protein>
    <submittedName>
        <fullName evidence="1">Uncharacterized protein</fullName>
    </submittedName>
</protein>
<reference evidence="1" key="1">
    <citation type="submission" date="2022-10" db="EMBL/GenBank/DDBJ databases">
        <title>The complete genomes of actinobacterial strains from the NBC collection.</title>
        <authorList>
            <person name="Joergensen T.S."/>
            <person name="Alvarez Arevalo M."/>
            <person name="Sterndorff E.B."/>
            <person name="Faurdal D."/>
            <person name="Vuksanovic O."/>
            <person name="Mourched A.-S."/>
            <person name="Charusanti P."/>
            <person name="Shaw S."/>
            <person name="Blin K."/>
            <person name="Weber T."/>
        </authorList>
    </citation>
    <scope>NUCLEOTIDE SEQUENCE</scope>
    <source>
        <strain evidence="1">NBC_01482</strain>
    </source>
</reference>
<sequence>MSSDENIVGGVAVPAIGEKYRSAASFITVTDDEADGNSRDQRIGTCR</sequence>
<accession>A0ABZ1YMC3</accession>
<gene>
    <name evidence="1" type="ORF">OG563_35225</name>
</gene>
<proteinExistence type="predicted"/>
<evidence type="ECO:0000313" key="1">
    <source>
        <dbReference type="EMBL" id="WUV44387.1"/>
    </source>
</evidence>
<keyword evidence="2" id="KW-1185">Reference proteome</keyword>
<organism evidence="1 2">
    <name type="scientific">Nocardia vinacea</name>
    <dbReference type="NCBI Taxonomy" id="96468"/>
    <lineage>
        <taxon>Bacteria</taxon>
        <taxon>Bacillati</taxon>
        <taxon>Actinomycetota</taxon>
        <taxon>Actinomycetes</taxon>
        <taxon>Mycobacteriales</taxon>
        <taxon>Nocardiaceae</taxon>
        <taxon>Nocardia</taxon>
    </lineage>
</organism>
<dbReference type="Proteomes" id="UP001432062">
    <property type="component" value="Chromosome"/>
</dbReference>
<name>A0ABZ1YMC3_9NOCA</name>
<dbReference type="EMBL" id="CP109441">
    <property type="protein sequence ID" value="WUV44387.1"/>
    <property type="molecule type" value="Genomic_DNA"/>
</dbReference>
<dbReference type="RefSeq" id="WP_329407299.1">
    <property type="nucleotide sequence ID" value="NZ_CP109441.1"/>
</dbReference>